<dbReference type="STRING" id="283909.R7VGJ8"/>
<dbReference type="OMA" id="QITIIMN"/>
<feature type="transmembrane region" description="Helical" evidence="6">
    <location>
        <begin position="123"/>
        <end position="145"/>
    </location>
</feature>
<gene>
    <name evidence="7" type="ORF">CAPTEDRAFT_221497</name>
</gene>
<name>R7VGJ8_CAPTE</name>
<evidence type="ECO:0000313" key="7">
    <source>
        <dbReference type="EMBL" id="ELU17667.1"/>
    </source>
</evidence>
<dbReference type="AlphaFoldDB" id="R7VGJ8"/>
<evidence type="ECO:0000313" key="8">
    <source>
        <dbReference type="EnsemblMetazoa" id="CapteP221497"/>
    </source>
</evidence>
<protein>
    <recommendedName>
        <fullName evidence="10">Odorant receptor</fullName>
    </recommendedName>
</protein>
<accession>R7VGJ8</accession>
<keyword evidence="4 6" id="KW-0472">Membrane</keyword>
<comment type="subcellular location">
    <subcellularLocation>
        <location evidence="1">Membrane</location>
        <topology evidence="1">Multi-pass membrane protein</topology>
    </subcellularLocation>
</comment>
<dbReference type="EMBL" id="AMQN01016769">
    <property type="status" value="NOT_ANNOTATED_CDS"/>
    <property type="molecule type" value="Genomic_DNA"/>
</dbReference>
<evidence type="ECO:0000256" key="5">
    <source>
        <dbReference type="ARBA" id="ARBA00023170"/>
    </source>
</evidence>
<keyword evidence="9" id="KW-1185">Reference proteome</keyword>
<evidence type="ECO:0000256" key="2">
    <source>
        <dbReference type="ARBA" id="ARBA00022692"/>
    </source>
</evidence>
<proteinExistence type="predicted"/>
<reference evidence="9" key="1">
    <citation type="submission" date="2012-12" db="EMBL/GenBank/DDBJ databases">
        <authorList>
            <person name="Hellsten U."/>
            <person name="Grimwood J."/>
            <person name="Chapman J.A."/>
            <person name="Shapiro H."/>
            <person name="Aerts A."/>
            <person name="Otillar R.P."/>
            <person name="Terry A.Y."/>
            <person name="Boore J.L."/>
            <person name="Simakov O."/>
            <person name="Marletaz F."/>
            <person name="Cho S.-J."/>
            <person name="Edsinger-Gonzales E."/>
            <person name="Havlak P."/>
            <person name="Kuo D.-H."/>
            <person name="Larsson T."/>
            <person name="Lv J."/>
            <person name="Arendt D."/>
            <person name="Savage R."/>
            <person name="Osoegawa K."/>
            <person name="de Jong P."/>
            <person name="Lindberg D.R."/>
            <person name="Seaver E.C."/>
            <person name="Weisblat D.A."/>
            <person name="Putnam N.H."/>
            <person name="Grigoriev I.V."/>
            <person name="Rokhsar D.S."/>
        </authorList>
    </citation>
    <scope>NUCLEOTIDE SEQUENCE</scope>
    <source>
        <strain evidence="9">I ESC-2004</strain>
    </source>
</reference>
<dbReference type="Pfam" id="PF08395">
    <property type="entry name" value="7tm_7"/>
    <property type="match status" value="1"/>
</dbReference>
<feature type="transmembrane region" description="Helical" evidence="6">
    <location>
        <begin position="264"/>
        <end position="289"/>
    </location>
</feature>
<reference evidence="7 9" key="2">
    <citation type="journal article" date="2013" name="Nature">
        <title>Insights into bilaterian evolution from three spiralian genomes.</title>
        <authorList>
            <person name="Simakov O."/>
            <person name="Marletaz F."/>
            <person name="Cho S.J."/>
            <person name="Edsinger-Gonzales E."/>
            <person name="Havlak P."/>
            <person name="Hellsten U."/>
            <person name="Kuo D.H."/>
            <person name="Larsson T."/>
            <person name="Lv J."/>
            <person name="Arendt D."/>
            <person name="Savage R."/>
            <person name="Osoegawa K."/>
            <person name="de Jong P."/>
            <person name="Grimwood J."/>
            <person name="Chapman J.A."/>
            <person name="Shapiro H."/>
            <person name="Aerts A."/>
            <person name="Otillar R.P."/>
            <person name="Terry A.Y."/>
            <person name="Boore J.L."/>
            <person name="Grigoriev I.V."/>
            <person name="Lindberg D.R."/>
            <person name="Seaver E.C."/>
            <person name="Weisblat D.A."/>
            <person name="Putnam N.H."/>
            <person name="Rokhsar D.S."/>
        </authorList>
    </citation>
    <scope>NUCLEOTIDE SEQUENCE</scope>
    <source>
        <strain evidence="7 9">I ESC-2004</strain>
    </source>
</reference>
<feature type="transmembrane region" description="Helical" evidence="6">
    <location>
        <begin position="301"/>
        <end position="321"/>
    </location>
</feature>
<dbReference type="InterPro" id="IPR013604">
    <property type="entry name" value="7TM_chemorcpt"/>
</dbReference>
<dbReference type="EnsemblMetazoa" id="CapteT221497">
    <property type="protein sequence ID" value="CapteP221497"/>
    <property type="gene ID" value="CapteG221497"/>
</dbReference>
<evidence type="ECO:0000256" key="1">
    <source>
        <dbReference type="ARBA" id="ARBA00004141"/>
    </source>
</evidence>
<keyword evidence="5" id="KW-0675">Receptor</keyword>
<evidence type="ECO:0008006" key="10">
    <source>
        <dbReference type="Google" id="ProtNLM"/>
    </source>
</evidence>
<dbReference type="EMBL" id="KB292386">
    <property type="protein sequence ID" value="ELU17667.1"/>
    <property type="molecule type" value="Genomic_DNA"/>
</dbReference>
<dbReference type="PANTHER" id="PTHR21421:SF29">
    <property type="entry name" value="GUSTATORY RECEPTOR 5A FOR TREHALOSE-RELATED"/>
    <property type="match status" value="1"/>
</dbReference>
<organism evidence="7">
    <name type="scientific">Capitella teleta</name>
    <name type="common">Polychaete worm</name>
    <dbReference type="NCBI Taxonomy" id="283909"/>
    <lineage>
        <taxon>Eukaryota</taxon>
        <taxon>Metazoa</taxon>
        <taxon>Spiralia</taxon>
        <taxon>Lophotrochozoa</taxon>
        <taxon>Annelida</taxon>
        <taxon>Polychaeta</taxon>
        <taxon>Sedentaria</taxon>
        <taxon>Scolecida</taxon>
        <taxon>Capitellidae</taxon>
        <taxon>Capitella</taxon>
    </lineage>
</organism>
<dbReference type="PANTHER" id="PTHR21421">
    <property type="entry name" value="GUSTATORY RECEPTOR"/>
    <property type="match status" value="1"/>
</dbReference>
<dbReference type="GO" id="GO:0051606">
    <property type="term" value="P:detection of stimulus"/>
    <property type="evidence" value="ECO:0007669"/>
    <property type="project" value="UniProtKB-ARBA"/>
</dbReference>
<dbReference type="HOGENOM" id="CLU_681955_0_0_1"/>
<reference evidence="8" key="3">
    <citation type="submission" date="2015-06" db="UniProtKB">
        <authorList>
            <consortium name="EnsemblMetazoa"/>
        </authorList>
    </citation>
    <scope>IDENTIFICATION</scope>
</reference>
<evidence type="ECO:0000313" key="9">
    <source>
        <dbReference type="Proteomes" id="UP000014760"/>
    </source>
</evidence>
<keyword evidence="3 6" id="KW-1133">Transmembrane helix</keyword>
<evidence type="ECO:0000256" key="4">
    <source>
        <dbReference type="ARBA" id="ARBA00023136"/>
    </source>
</evidence>
<evidence type="ECO:0000256" key="6">
    <source>
        <dbReference type="SAM" id="Phobius"/>
    </source>
</evidence>
<dbReference type="Proteomes" id="UP000014760">
    <property type="component" value="Unassembled WGS sequence"/>
</dbReference>
<dbReference type="GO" id="GO:0016020">
    <property type="term" value="C:membrane"/>
    <property type="evidence" value="ECO:0007669"/>
    <property type="project" value="UniProtKB-SubCell"/>
</dbReference>
<feature type="transmembrane region" description="Helical" evidence="6">
    <location>
        <begin position="366"/>
        <end position="394"/>
    </location>
</feature>
<feature type="transmembrane region" description="Helical" evidence="6">
    <location>
        <begin position="171"/>
        <end position="203"/>
    </location>
</feature>
<dbReference type="GO" id="GO:0050909">
    <property type="term" value="P:sensory perception of taste"/>
    <property type="evidence" value="ECO:0007669"/>
    <property type="project" value="InterPro"/>
</dbReference>
<evidence type="ECO:0000256" key="3">
    <source>
        <dbReference type="ARBA" id="ARBA00022989"/>
    </source>
</evidence>
<sequence>MLENLGPITWAMRISGLYHQLPDEQASKAKRWFSARTYCLVVTVLLWLNLLRYVPVFFMGVIGWNPLELLTFCWFFQGAINATLCFRACSNPKHLKEFDRLWKLFKVDTDVQNVPLVFPKSEMVIWIVICLIYASVFIFLDFFLYGAGGAGIFERGQIWLDTYIEPATKSIYVYVLFMCVELFLCAAWMFPFCLIMLVTIGLYKVASKLEDFIKDDVQVCQEDWPWNDQLSGAPMDRIPDIATWRYYHSRVCDMVSQLDKDFSMFILSFSFVAIPKTCFITYRLIHVFMSKFELTFHVMNLYWLVFTVLNITCVLLSATILHKKLCSPLKYLPRLIGSYGEKDQAIAYQTQLLLLRMKGAAQLMGFSLGGIFVVSEAFILTTVGIYGTFIFLVIEFEFELMNNS</sequence>
<feature type="transmembrane region" description="Helical" evidence="6">
    <location>
        <begin position="38"/>
        <end position="63"/>
    </location>
</feature>
<dbReference type="GO" id="GO:0038023">
    <property type="term" value="F:signaling receptor activity"/>
    <property type="evidence" value="ECO:0007669"/>
    <property type="project" value="UniProtKB-ARBA"/>
</dbReference>
<keyword evidence="2 6" id="KW-0812">Transmembrane</keyword>